<accession>A0AAE1B162</accession>
<organism evidence="2 3">
    <name type="scientific">Elysia crispata</name>
    <name type="common">lettuce slug</name>
    <dbReference type="NCBI Taxonomy" id="231223"/>
    <lineage>
        <taxon>Eukaryota</taxon>
        <taxon>Metazoa</taxon>
        <taxon>Spiralia</taxon>
        <taxon>Lophotrochozoa</taxon>
        <taxon>Mollusca</taxon>
        <taxon>Gastropoda</taxon>
        <taxon>Heterobranchia</taxon>
        <taxon>Euthyneura</taxon>
        <taxon>Panpulmonata</taxon>
        <taxon>Sacoglossa</taxon>
        <taxon>Placobranchoidea</taxon>
        <taxon>Plakobranchidae</taxon>
        <taxon>Elysia</taxon>
    </lineage>
</organism>
<proteinExistence type="predicted"/>
<name>A0AAE1B162_9GAST</name>
<dbReference type="EMBL" id="JAWDGP010000819">
    <property type="protein sequence ID" value="KAK3797016.1"/>
    <property type="molecule type" value="Genomic_DNA"/>
</dbReference>
<feature type="compositionally biased region" description="Basic and acidic residues" evidence="1">
    <location>
        <begin position="396"/>
        <end position="410"/>
    </location>
</feature>
<dbReference type="Proteomes" id="UP001283361">
    <property type="component" value="Unassembled WGS sequence"/>
</dbReference>
<evidence type="ECO:0000256" key="1">
    <source>
        <dbReference type="SAM" id="MobiDB-lite"/>
    </source>
</evidence>
<dbReference type="AlphaFoldDB" id="A0AAE1B162"/>
<sequence>MTQVSADDRDLHKTSADFITQLRYCLPDVRNKRSPWGLSPSNRPALSVSTRSPWRDWGLCQYCSWSRVHRLTALDDHRPPWLNYLRLVCSPRVKSYWYTSEQELPMKSRSFESHFEKKSSSLGSLHHPARCFSMQHLPHLNHHHFYHHHQQQQQQQLPRRFENHSSSVSSLATPLVSNPRLIATSFPHHPLDIVVEQSPAREEDFDLPPGATAKSVAQTMPLSQPKNNTDTYTDSQTHVENMLFQENPDIQAPLGNLDDNNKPIPGKPDIGPVMGNPSFEQSKMNSALESTELQFPYYLDRHQQQQQQQQQRFPSQDDLQQYLHQAEVDNYLRHHRELTQLRQDIENADPVVSAWPVSSHRLQAQPRSSGSLASHQSSGSQNSGVSQRQSSTGSLGRKEKSSGSMGRKETSSGSLKQHSFGSSQISEGKSGTGGQVHQQHQLSTGSVHQHSRSSQDSVDQSNPSISTAKRAVLQSSGKIDDAYSRQTALVLVCLVGFVDWSEGHIRRHRVFSPLILWKNLKAASDAHFRELA</sequence>
<feature type="region of interest" description="Disordered" evidence="1">
    <location>
        <begin position="146"/>
        <end position="166"/>
    </location>
</feature>
<feature type="compositionally biased region" description="Polar residues" evidence="1">
    <location>
        <begin position="411"/>
        <end position="464"/>
    </location>
</feature>
<protein>
    <submittedName>
        <fullName evidence="2">Uncharacterized protein</fullName>
    </submittedName>
</protein>
<feature type="region of interest" description="Disordered" evidence="1">
    <location>
        <begin position="359"/>
        <end position="464"/>
    </location>
</feature>
<keyword evidence="3" id="KW-1185">Reference proteome</keyword>
<evidence type="ECO:0000313" key="2">
    <source>
        <dbReference type="EMBL" id="KAK3797016.1"/>
    </source>
</evidence>
<evidence type="ECO:0000313" key="3">
    <source>
        <dbReference type="Proteomes" id="UP001283361"/>
    </source>
</evidence>
<gene>
    <name evidence="2" type="ORF">RRG08_055072</name>
</gene>
<comment type="caution">
    <text evidence="2">The sequence shown here is derived from an EMBL/GenBank/DDBJ whole genome shotgun (WGS) entry which is preliminary data.</text>
</comment>
<reference evidence="2" key="1">
    <citation type="journal article" date="2023" name="G3 (Bethesda)">
        <title>A reference genome for the long-term kleptoplast-retaining sea slug Elysia crispata morphotype clarki.</title>
        <authorList>
            <person name="Eastman K.E."/>
            <person name="Pendleton A.L."/>
            <person name="Shaikh M.A."/>
            <person name="Suttiyut T."/>
            <person name="Ogas R."/>
            <person name="Tomko P."/>
            <person name="Gavelis G."/>
            <person name="Widhalm J.R."/>
            <person name="Wisecaver J.H."/>
        </authorList>
    </citation>
    <scope>NUCLEOTIDE SEQUENCE</scope>
    <source>
        <strain evidence="2">ECLA1</strain>
    </source>
</reference>
<feature type="compositionally biased region" description="Low complexity" evidence="1">
    <location>
        <begin position="368"/>
        <end position="391"/>
    </location>
</feature>